<dbReference type="RefSeq" id="WP_231327109.1">
    <property type="nucleotide sequence ID" value="NZ_CP088156.1"/>
</dbReference>
<reference evidence="1" key="1">
    <citation type="journal article" date="2024" name="Antonie Van Leeuwenhoek">
        <title>Bradyrhizobium ontarionense sp. nov., a novel bacterial symbiont isolated from Aeschynomene indica (Indian jointvetch), harbours photosynthesis, nitrogen fixation and nitrous oxide (N2O) reductase genes.</title>
        <authorList>
            <person name="Bromfield E.S.P."/>
            <person name="Cloutier S."/>
        </authorList>
    </citation>
    <scope>NUCLEOTIDE SEQUENCE</scope>
    <source>
        <strain evidence="1">A19</strain>
    </source>
</reference>
<organism evidence="1 2">
    <name type="scientific">Bradyrhizobium ontarionense</name>
    <dbReference type="NCBI Taxonomy" id="2898149"/>
    <lineage>
        <taxon>Bacteria</taxon>
        <taxon>Pseudomonadati</taxon>
        <taxon>Pseudomonadota</taxon>
        <taxon>Alphaproteobacteria</taxon>
        <taxon>Hyphomicrobiales</taxon>
        <taxon>Nitrobacteraceae</taxon>
        <taxon>Bradyrhizobium</taxon>
    </lineage>
</organism>
<accession>A0ABY3RJL4</accession>
<keyword evidence="2" id="KW-1185">Reference proteome</keyword>
<dbReference type="Gene3D" id="3.30.160.250">
    <property type="match status" value="1"/>
</dbReference>
<dbReference type="Proteomes" id="UP001431010">
    <property type="component" value="Chromosome"/>
</dbReference>
<protein>
    <submittedName>
        <fullName evidence="1">Type II toxin-antitoxin system HicB family antitoxin</fullName>
    </submittedName>
</protein>
<name>A0ABY3RJL4_9BRAD</name>
<dbReference type="EMBL" id="CP088156">
    <property type="protein sequence ID" value="UFZ07659.1"/>
    <property type="molecule type" value="Genomic_DNA"/>
</dbReference>
<gene>
    <name evidence="1" type="ORF">LQG66_15715</name>
</gene>
<sequence>MIDPHSYVYDVTELGAEDGGGFLVTFPDIPGVIGIGGNAQQAITDGQHAMFACLDAFKAVDRDPPAPRAAPDAAPLA</sequence>
<dbReference type="InterPro" id="IPR035069">
    <property type="entry name" value="TTHA1013/TTHA0281-like"/>
</dbReference>
<evidence type="ECO:0000313" key="2">
    <source>
        <dbReference type="Proteomes" id="UP001431010"/>
    </source>
</evidence>
<proteinExistence type="predicted"/>
<evidence type="ECO:0000313" key="1">
    <source>
        <dbReference type="EMBL" id="UFZ07659.1"/>
    </source>
</evidence>
<dbReference type="SUPFAM" id="SSF143100">
    <property type="entry name" value="TTHA1013/TTHA0281-like"/>
    <property type="match status" value="1"/>
</dbReference>